<feature type="chain" id="PRO_5024397944" evidence="2">
    <location>
        <begin position="29"/>
        <end position="189"/>
    </location>
</feature>
<feature type="region of interest" description="Disordered" evidence="1">
    <location>
        <begin position="156"/>
        <end position="175"/>
    </location>
</feature>
<name>A0A5Q6RRA2_9ACTN</name>
<accession>A0A5Q6RRA2</accession>
<evidence type="ECO:0000256" key="2">
    <source>
        <dbReference type="SAM" id="SignalP"/>
    </source>
</evidence>
<dbReference type="OrthoDB" id="3827956at2"/>
<evidence type="ECO:0000313" key="4">
    <source>
        <dbReference type="Proteomes" id="UP000307768"/>
    </source>
</evidence>
<gene>
    <name evidence="3" type="ORF">FE697_016605</name>
</gene>
<proteinExistence type="predicted"/>
<evidence type="ECO:0000313" key="3">
    <source>
        <dbReference type="EMBL" id="KAA1420572.1"/>
    </source>
</evidence>
<organism evidence="3 4">
    <name type="scientific">Mumia zhuanghuii</name>
    <dbReference type="NCBI Taxonomy" id="2585211"/>
    <lineage>
        <taxon>Bacteria</taxon>
        <taxon>Bacillati</taxon>
        <taxon>Actinomycetota</taxon>
        <taxon>Actinomycetes</taxon>
        <taxon>Propionibacteriales</taxon>
        <taxon>Nocardioidaceae</taxon>
        <taxon>Mumia</taxon>
    </lineage>
</organism>
<feature type="signal peptide" evidence="2">
    <location>
        <begin position="1"/>
        <end position="28"/>
    </location>
</feature>
<dbReference type="RefSeq" id="WP_149770741.1">
    <property type="nucleotide sequence ID" value="NZ_VDFQ02000005.1"/>
</dbReference>
<evidence type="ECO:0000256" key="1">
    <source>
        <dbReference type="SAM" id="MobiDB-lite"/>
    </source>
</evidence>
<reference evidence="3 4" key="1">
    <citation type="submission" date="2019-09" db="EMBL/GenBank/DDBJ databases">
        <title>Mumia zhuanghuii sp. nov. isolated from the intestinal contents of plateau pika (Ochotona curzoniae) in the Qinghai-Tibet plateau of China.</title>
        <authorList>
            <person name="Tian Z."/>
        </authorList>
    </citation>
    <scope>NUCLEOTIDE SEQUENCE [LARGE SCALE GENOMIC DNA]</scope>
    <source>
        <strain evidence="4">350</strain>
    </source>
</reference>
<dbReference type="AlphaFoldDB" id="A0A5Q6RRA2"/>
<dbReference type="Proteomes" id="UP000307768">
    <property type="component" value="Unassembled WGS sequence"/>
</dbReference>
<protein>
    <submittedName>
        <fullName evidence="3">Uncharacterized protein</fullName>
    </submittedName>
</protein>
<sequence>MSRALRGLVVGAAAAALVVGGAASPASAKTRSFEDARGDAQAALDITRVKVTNKKRAVVVRVTVPGLQRSKLGFVGVAIRTKAKGRPEYSALKMHWDAVGWMPLMLSDDTGEDVPCKGDRIRFGQRTITVRVPQRCLGDNVKAVRVGAAIAARDWLEHEETEPEPGPDAWGDAYPKITGDGLSPWVRYR</sequence>
<keyword evidence="2" id="KW-0732">Signal</keyword>
<comment type="caution">
    <text evidence="3">The sequence shown here is derived from an EMBL/GenBank/DDBJ whole genome shotgun (WGS) entry which is preliminary data.</text>
</comment>
<dbReference type="EMBL" id="VDFQ02000005">
    <property type="protein sequence ID" value="KAA1420572.1"/>
    <property type="molecule type" value="Genomic_DNA"/>
</dbReference>